<dbReference type="InterPro" id="IPR044993">
    <property type="entry name" value="BXL"/>
</dbReference>
<dbReference type="PANTHER" id="PTHR42721:SF3">
    <property type="entry name" value="BETA-D-XYLOSIDASE 5-RELATED"/>
    <property type="match status" value="1"/>
</dbReference>
<dbReference type="EMBL" id="JAAARO010000006">
    <property type="protein sequence ID" value="KAF5746813.1"/>
    <property type="molecule type" value="Genomic_DNA"/>
</dbReference>
<comment type="caution">
    <text evidence="3">The sequence shown here is derived from an EMBL/GenBank/DDBJ whole genome shotgun (WGS) entry which is preliminary data.</text>
</comment>
<dbReference type="GO" id="GO:0031222">
    <property type="term" value="P:arabinan catabolic process"/>
    <property type="evidence" value="ECO:0007669"/>
    <property type="project" value="TreeGrafter"/>
</dbReference>
<comment type="similarity">
    <text evidence="1">Belongs to the glycosyl hydrolase 3 family.</text>
</comment>
<keyword evidence="4" id="KW-1185">Reference proteome</keyword>
<proteinExistence type="inferred from homology"/>
<dbReference type="PANTHER" id="PTHR42721">
    <property type="entry name" value="SUGAR HYDROLASE-RELATED"/>
    <property type="match status" value="1"/>
</dbReference>
<evidence type="ECO:0000313" key="3">
    <source>
        <dbReference type="EMBL" id="KAF5746813.1"/>
    </source>
</evidence>
<dbReference type="InterPro" id="IPR026891">
    <property type="entry name" value="Fn3-like"/>
</dbReference>
<dbReference type="GO" id="GO:0045493">
    <property type="term" value="P:xylan catabolic process"/>
    <property type="evidence" value="ECO:0007669"/>
    <property type="project" value="InterPro"/>
</dbReference>
<keyword evidence="3" id="KW-0378">Hydrolase</keyword>
<dbReference type="InterPro" id="IPR013783">
    <property type="entry name" value="Ig-like_fold"/>
</dbReference>
<dbReference type="GO" id="GO:0046556">
    <property type="term" value="F:alpha-L-arabinofuranosidase activity"/>
    <property type="evidence" value="ECO:0007669"/>
    <property type="project" value="TreeGrafter"/>
</dbReference>
<dbReference type="GO" id="GO:0009044">
    <property type="term" value="F:xylan 1,4-beta-xylosidase activity"/>
    <property type="evidence" value="ECO:0007669"/>
    <property type="project" value="InterPro"/>
</dbReference>
<dbReference type="InParanoid" id="A0A7J7DKH1"/>
<reference evidence="3 4" key="1">
    <citation type="journal article" date="2020" name="Nat. Commun.">
        <title>Genome of Tripterygium wilfordii and identification of cytochrome P450 involved in triptolide biosynthesis.</title>
        <authorList>
            <person name="Tu L."/>
            <person name="Su P."/>
            <person name="Zhang Z."/>
            <person name="Gao L."/>
            <person name="Wang J."/>
            <person name="Hu T."/>
            <person name="Zhou J."/>
            <person name="Zhang Y."/>
            <person name="Zhao Y."/>
            <person name="Liu Y."/>
            <person name="Song Y."/>
            <person name="Tong Y."/>
            <person name="Lu Y."/>
            <person name="Yang J."/>
            <person name="Xu C."/>
            <person name="Jia M."/>
            <person name="Peters R.J."/>
            <person name="Huang L."/>
            <person name="Gao W."/>
        </authorList>
    </citation>
    <scope>NUCLEOTIDE SEQUENCE [LARGE SCALE GENOMIC DNA]</scope>
    <source>
        <strain evidence="4">cv. XIE 37</strain>
        <tissue evidence="3">Leaf</tissue>
    </source>
</reference>
<protein>
    <submittedName>
        <fullName evidence="3">Glycosyl hydrolase family protein isoform 3</fullName>
    </submittedName>
</protein>
<organism evidence="3 4">
    <name type="scientific">Tripterygium wilfordii</name>
    <name type="common">Thunder God vine</name>
    <dbReference type="NCBI Taxonomy" id="458696"/>
    <lineage>
        <taxon>Eukaryota</taxon>
        <taxon>Viridiplantae</taxon>
        <taxon>Streptophyta</taxon>
        <taxon>Embryophyta</taxon>
        <taxon>Tracheophyta</taxon>
        <taxon>Spermatophyta</taxon>
        <taxon>Magnoliopsida</taxon>
        <taxon>eudicotyledons</taxon>
        <taxon>Gunneridae</taxon>
        <taxon>Pentapetalae</taxon>
        <taxon>rosids</taxon>
        <taxon>fabids</taxon>
        <taxon>Celastrales</taxon>
        <taxon>Celastraceae</taxon>
        <taxon>Tripterygium</taxon>
    </lineage>
</organism>
<accession>A0A7J7DKH1</accession>
<feature type="domain" description="Fibronectin type III-like" evidence="2">
    <location>
        <begin position="52"/>
        <end position="122"/>
    </location>
</feature>
<dbReference type="Proteomes" id="UP000593562">
    <property type="component" value="Unassembled WGS sequence"/>
</dbReference>
<dbReference type="AlphaFoldDB" id="A0A7J7DKH1"/>
<evidence type="ECO:0000256" key="1">
    <source>
        <dbReference type="ARBA" id="ARBA00005336"/>
    </source>
</evidence>
<name>A0A7J7DKH1_TRIWF</name>
<sequence length="129" mass="14304">MFLKEISGKTVFEKSNVAGFRLVSELSAELCEKRKFSVTVGVQNNGEITGKHPVLLFVKQTKLGSGRPIKKLIGFQSVKLKAGQRYEIKFQLNACEHLSIANEEGKLVIEDGPQVLNVGEEEYPITIIV</sequence>
<evidence type="ECO:0000259" key="2">
    <source>
        <dbReference type="SMART" id="SM01217"/>
    </source>
</evidence>
<gene>
    <name evidence="3" type="ORF">HS088_TW06G00988</name>
</gene>
<evidence type="ECO:0000313" key="4">
    <source>
        <dbReference type="Proteomes" id="UP000593562"/>
    </source>
</evidence>
<dbReference type="Gene3D" id="2.60.40.10">
    <property type="entry name" value="Immunoglobulins"/>
    <property type="match status" value="1"/>
</dbReference>
<dbReference type="Pfam" id="PF14310">
    <property type="entry name" value="Fn3-like"/>
    <property type="match status" value="1"/>
</dbReference>
<dbReference type="SMART" id="SM01217">
    <property type="entry name" value="Fn3_like"/>
    <property type="match status" value="1"/>
</dbReference>
<dbReference type="GO" id="GO:0009505">
    <property type="term" value="C:plant-type cell wall"/>
    <property type="evidence" value="ECO:0007669"/>
    <property type="project" value="TreeGrafter"/>
</dbReference>